<dbReference type="InterPro" id="IPR053178">
    <property type="entry name" value="Osmoadaptation_assoc"/>
</dbReference>
<organism evidence="1 2">
    <name type="scientific">Baudoinia panamericana (strain UAMH 10762)</name>
    <name type="common">Angels' share fungus</name>
    <name type="synonym">Baudoinia compniacensis (strain UAMH 10762)</name>
    <dbReference type="NCBI Taxonomy" id="717646"/>
    <lineage>
        <taxon>Eukaryota</taxon>
        <taxon>Fungi</taxon>
        <taxon>Dikarya</taxon>
        <taxon>Ascomycota</taxon>
        <taxon>Pezizomycotina</taxon>
        <taxon>Dothideomycetes</taxon>
        <taxon>Dothideomycetidae</taxon>
        <taxon>Mycosphaerellales</taxon>
        <taxon>Teratosphaeriaceae</taxon>
        <taxon>Baudoinia</taxon>
    </lineage>
</organism>
<evidence type="ECO:0000313" key="2">
    <source>
        <dbReference type="Proteomes" id="UP000011761"/>
    </source>
</evidence>
<proteinExistence type="predicted"/>
<accession>M2MRX3</accession>
<dbReference type="RefSeq" id="XP_007679104.1">
    <property type="nucleotide sequence ID" value="XM_007680914.1"/>
</dbReference>
<protein>
    <submittedName>
        <fullName evidence="1">Uncharacterized protein</fullName>
    </submittedName>
</protein>
<reference evidence="1 2" key="1">
    <citation type="journal article" date="2012" name="PLoS Pathog.">
        <title>Diverse lifestyles and strategies of plant pathogenesis encoded in the genomes of eighteen Dothideomycetes fungi.</title>
        <authorList>
            <person name="Ohm R.A."/>
            <person name="Feau N."/>
            <person name="Henrissat B."/>
            <person name="Schoch C.L."/>
            <person name="Horwitz B.A."/>
            <person name="Barry K.W."/>
            <person name="Condon B.J."/>
            <person name="Copeland A.C."/>
            <person name="Dhillon B."/>
            <person name="Glaser F."/>
            <person name="Hesse C.N."/>
            <person name="Kosti I."/>
            <person name="LaButti K."/>
            <person name="Lindquist E.A."/>
            <person name="Lucas S."/>
            <person name="Salamov A.A."/>
            <person name="Bradshaw R.E."/>
            <person name="Ciuffetti L."/>
            <person name="Hamelin R.C."/>
            <person name="Kema G.H.J."/>
            <person name="Lawrence C."/>
            <person name="Scott J.A."/>
            <person name="Spatafora J.W."/>
            <person name="Turgeon B.G."/>
            <person name="de Wit P.J.G.M."/>
            <person name="Zhong S."/>
            <person name="Goodwin S.B."/>
            <person name="Grigoriev I.V."/>
        </authorList>
    </citation>
    <scope>NUCLEOTIDE SEQUENCE [LARGE SCALE GENOMIC DNA]</scope>
    <source>
        <strain evidence="1 2">UAMH 10762</strain>
    </source>
</reference>
<dbReference type="GeneID" id="19109358"/>
<gene>
    <name evidence="1" type="ORF">BAUCODRAFT_158831</name>
</gene>
<dbReference type="OMA" id="RSHMHGI"/>
<sequence>MTSTSEKPIISQEVDFATSTPAAPRALWSLTSGDQRFASRGIRQRYNNRRVRQPFVRLTPIDSAGDIAIVEIISLPSSREQLLASRLTHALEACKLSESWPVFVATRVGHSEIVDLAVEALANAQQYAASRYVGSPNRSLMPYTNALTKLRCDLNCPEKIHQDDTVITVALLALVEHLLSPISPPFRSHLHGLYALLAHRPPSHPDHESDVIRAIFYDHWTFAFLKPCVQGTASPFDRDDWCRMQPVAMDVLQPAVITLRRIANELFIRFPRLIAHIRDARQRDPPELKYDAVTLAAKLVGLKDAEAENELLHQVELERTSWAVDQEIIPVSFRFLRVAQYEAAIYYWQAQLFLARICKRANELVPEDEALPVDEDEMRRMCKNIFMSFQYTLGAGMPGISAVQMAVVACWGSLIDFPKLFEPKFNAETLRSWIVESINAMTQGWFVLTS</sequence>
<name>M2MRX3_BAUPA</name>
<dbReference type="PANTHER" id="PTHR38111">
    <property type="entry name" value="ZN(2)-C6 FUNGAL-TYPE DOMAIN-CONTAINING PROTEIN-RELATED"/>
    <property type="match status" value="1"/>
</dbReference>
<dbReference type="STRING" id="717646.M2MRX3"/>
<dbReference type="PANTHER" id="PTHR38111:SF2">
    <property type="entry name" value="FINGER DOMAIN PROTEIN, PUTATIVE (AFU_ORTHOLOGUE AFUA_1G01560)-RELATED"/>
    <property type="match status" value="1"/>
</dbReference>
<evidence type="ECO:0000313" key="1">
    <source>
        <dbReference type="EMBL" id="EMC94248.1"/>
    </source>
</evidence>
<dbReference type="EMBL" id="KB445559">
    <property type="protein sequence ID" value="EMC94248.1"/>
    <property type="molecule type" value="Genomic_DNA"/>
</dbReference>
<dbReference type="Proteomes" id="UP000011761">
    <property type="component" value="Unassembled WGS sequence"/>
</dbReference>
<dbReference type="HOGENOM" id="CLU_028695_0_0_1"/>
<dbReference type="OrthoDB" id="3627830at2759"/>
<dbReference type="eggNOG" id="ENOG502SVYU">
    <property type="taxonomic scope" value="Eukaryota"/>
</dbReference>
<keyword evidence="2" id="KW-1185">Reference proteome</keyword>
<dbReference type="KEGG" id="bcom:BAUCODRAFT_158831"/>
<dbReference type="AlphaFoldDB" id="M2MRX3"/>